<dbReference type="PANTHER" id="PTHR21646:SF33">
    <property type="entry name" value="UBIQUITIN CARBOXYL-TERMINAL HYDROLASE 22"/>
    <property type="match status" value="1"/>
</dbReference>
<organism evidence="19 20">
    <name type="scientific">Blyttiomyces helicus</name>
    <dbReference type="NCBI Taxonomy" id="388810"/>
    <lineage>
        <taxon>Eukaryota</taxon>
        <taxon>Fungi</taxon>
        <taxon>Fungi incertae sedis</taxon>
        <taxon>Chytridiomycota</taxon>
        <taxon>Chytridiomycota incertae sedis</taxon>
        <taxon>Chytridiomycetes</taxon>
        <taxon>Chytridiomycetes incertae sedis</taxon>
        <taxon>Blyttiomyces</taxon>
    </lineage>
</organism>
<keyword evidence="20" id="KW-1185">Reference proteome</keyword>
<dbReference type="GO" id="GO:0005634">
    <property type="term" value="C:nucleus"/>
    <property type="evidence" value="ECO:0007669"/>
    <property type="project" value="UniProtKB-SubCell"/>
</dbReference>
<keyword evidence="7" id="KW-0833">Ubl conjugation pathway</keyword>
<evidence type="ECO:0000256" key="5">
    <source>
        <dbReference type="ARBA" id="ARBA00022723"/>
    </source>
</evidence>
<dbReference type="InterPro" id="IPR013083">
    <property type="entry name" value="Znf_RING/FYVE/PHD"/>
</dbReference>
<dbReference type="PROSITE" id="PS50235">
    <property type="entry name" value="USP_3"/>
    <property type="match status" value="1"/>
</dbReference>
<evidence type="ECO:0000256" key="10">
    <source>
        <dbReference type="ARBA" id="ARBA00022833"/>
    </source>
</evidence>
<evidence type="ECO:0000259" key="18">
    <source>
        <dbReference type="PROSITE" id="PS50271"/>
    </source>
</evidence>
<evidence type="ECO:0000256" key="2">
    <source>
        <dbReference type="ARBA" id="ARBA00004123"/>
    </source>
</evidence>
<name>A0A4P9WA38_9FUNG</name>
<dbReference type="OrthoDB" id="289038at2759"/>
<evidence type="ECO:0000256" key="14">
    <source>
        <dbReference type="ARBA" id="ARBA00038490"/>
    </source>
</evidence>
<keyword evidence="11" id="KW-0805">Transcription regulation</keyword>
<comment type="catalytic activity">
    <reaction evidence="1">
        <text>Thiol-dependent hydrolysis of ester, thioester, amide, peptide and isopeptide bonds formed by the C-terminal Gly of ubiquitin (a 76-residue protein attached to proteins as an intracellular targeting signal).</text>
        <dbReference type="EC" id="3.4.19.12"/>
    </reaction>
</comment>
<protein>
    <recommendedName>
        <fullName evidence="3">ubiquitinyl hydrolase 1</fullName>
        <ecNumber evidence="3">3.4.19.12</ecNumber>
    </recommendedName>
</protein>
<dbReference type="GO" id="GO:0016579">
    <property type="term" value="P:protein deubiquitination"/>
    <property type="evidence" value="ECO:0007669"/>
    <property type="project" value="InterPro"/>
</dbReference>
<keyword evidence="5" id="KW-0479">Metal-binding</keyword>
<keyword evidence="13" id="KW-0539">Nucleus</keyword>
<evidence type="ECO:0000256" key="13">
    <source>
        <dbReference type="ARBA" id="ARBA00023242"/>
    </source>
</evidence>
<evidence type="ECO:0000256" key="4">
    <source>
        <dbReference type="ARBA" id="ARBA00022670"/>
    </source>
</evidence>
<evidence type="ECO:0000256" key="7">
    <source>
        <dbReference type="ARBA" id="ARBA00022786"/>
    </source>
</evidence>
<dbReference type="InterPro" id="IPR018200">
    <property type="entry name" value="USP_CS"/>
</dbReference>
<comment type="similarity">
    <text evidence="14">Belongs to the peptidase C19 family. UBP8 subfamily.</text>
</comment>
<dbReference type="SUPFAM" id="SSF57850">
    <property type="entry name" value="RING/U-box"/>
    <property type="match status" value="1"/>
</dbReference>
<evidence type="ECO:0000256" key="15">
    <source>
        <dbReference type="PROSITE-ProRule" id="PRU00502"/>
    </source>
</evidence>
<dbReference type="PROSITE" id="PS50271">
    <property type="entry name" value="ZF_UBP"/>
    <property type="match status" value="1"/>
</dbReference>
<evidence type="ECO:0000256" key="3">
    <source>
        <dbReference type="ARBA" id="ARBA00012759"/>
    </source>
</evidence>
<evidence type="ECO:0000313" key="19">
    <source>
        <dbReference type="EMBL" id="RKO89441.1"/>
    </source>
</evidence>
<evidence type="ECO:0000259" key="17">
    <source>
        <dbReference type="PROSITE" id="PS50235"/>
    </source>
</evidence>
<dbReference type="Proteomes" id="UP000269721">
    <property type="component" value="Unassembled WGS sequence"/>
</dbReference>
<dbReference type="SUPFAM" id="SSF54001">
    <property type="entry name" value="Cysteine proteinases"/>
    <property type="match status" value="1"/>
</dbReference>
<evidence type="ECO:0000256" key="1">
    <source>
        <dbReference type="ARBA" id="ARBA00000707"/>
    </source>
</evidence>
<dbReference type="AlphaFoldDB" id="A0A4P9WA38"/>
<gene>
    <name evidence="19" type="ORF">BDK51DRAFT_23108</name>
</gene>
<dbReference type="InterPro" id="IPR001607">
    <property type="entry name" value="Znf_UBP"/>
</dbReference>
<evidence type="ECO:0000256" key="8">
    <source>
        <dbReference type="ARBA" id="ARBA00022801"/>
    </source>
</evidence>
<dbReference type="EMBL" id="KZ996088">
    <property type="protein sequence ID" value="RKO89441.1"/>
    <property type="molecule type" value="Genomic_DNA"/>
</dbReference>
<accession>A0A4P9WA38</accession>
<evidence type="ECO:0000256" key="9">
    <source>
        <dbReference type="ARBA" id="ARBA00022807"/>
    </source>
</evidence>
<dbReference type="GO" id="GO:0004843">
    <property type="term" value="F:cysteine-type deubiquitinase activity"/>
    <property type="evidence" value="ECO:0007669"/>
    <property type="project" value="UniProtKB-EC"/>
</dbReference>
<evidence type="ECO:0000256" key="6">
    <source>
        <dbReference type="ARBA" id="ARBA00022771"/>
    </source>
</evidence>
<proteinExistence type="inferred from homology"/>
<reference evidence="20" key="1">
    <citation type="journal article" date="2018" name="Nat. Microbiol.">
        <title>Leveraging single-cell genomics to expand the fungal tree of life.</title>
        <authorList>
            <person name="Ahrendt S.R."/>
            <person name="Quandt C.A."/>
            <person name="Ciobanu D."/>
            <person name="Clum A."/>
            <person name="Salamov A."/>
            <person name="Andreopoulos B."/>
            <person name="Cheng J.F."/>
            <person name="Woyke T."/>
            <person name="Pelin A."/>
            <person name="Henrissat B."/>
            <person name="Reynolds N.K."/>
            <person name="Benny G.L."/>
            <person name="Smith M.E."/>
            <person name="James T.Y."/>
            <person name="Grigoriev I.V."/>
        </authorList>
    </citation>
    <scope>NUCLEOTIDE SEQUENCE [LARGE SCALE GENOMIC DNA]</scope>
</reference>
<feature type="domain" description="USP" evidence="17">
    <location>
        <begin position="100"/>
        <end position="301"/>
    </location>
</feature>
<dbReference type="InterPro" id="IPR001394">
    <property type="entry name" value="Peptidase_C19_UCH"/>
</dbReference>
<dbReference type="InterPro" id="IPR038765">
    <property type="entry name" value="Papain-like_cys_pep_sf"/>
</dbReference>
<dbReference type="Pfam" id="PF02148">
    <property type="entry name" value="zf-UBP"/>
    <property type="match status" value="1"/>
</dbReference>
<dbReference type="Gene3D" id="3.30.40.10">
    <property type="entry name" value="Zinc/RING finger domain, C3HC4 (zinc finger)"/>
    <property type="match status" value="1"/>
</dbReference>
<dbReference type="Pfam" id="PF00443">
    <property type="entry name" value="UCH"/>
    <property type="match status" value="1"/>
</dbReference>
<dbReference type="GO" id="GO:0006508">
    <property type="term" value="P:proteolysis"/>
    <property type="evidence" value="ECO:0007669"/>
    <property type="project" value="UniProtKB-KW"/>
</dbReference>
<evidence type="ECO:0000256" key="12">
    <source>
        <dbReference type="ARBA" id="ARBA00023163"/>
    </source>
</evidence>
<dbReference type="Gene3D" id="3.90.70.10">
    <property type="entry name" value="Cysteine proteinases"/>
    <property type="match status" value="1"/>
</dbReference>
<keyword evidence="9" id="KW-0788">Thiol protease</keyword>
<evidence type="ECO:0000313" key="20">
    <source>
        <dbReference type="Proteomes" id="UP000269721"/>
    </source>
</evidence>
<dbReference type="InterPro" id="IPR050185">
    <property type="entry name" value="Ub_carboxyl-term_hydrolase"/>
</dbReference>
<comment type="subcellular location">
    <subcellularLocation>
        <location evidence="2">Nucleus</location>
    </subcellularLocation>
</comment>
<dbReference type="PANTHER" id="PTHR21646">
    <property type="entry name" value="UBIQUITIN CARBOXYL-TERMINAL HYDROLASE"/>
    <property type="match status" value="1"/>
</dbReference>
<feature type="domain" description="UBP-type" evidence="18">
    <location>
        <begin position="1"/>
        <end position="81"/>
    </location>
</feature>
<dbReference type="EC" id="3.4.19.12" evidence="3"/>
<dbReference type="InterPro" id="IPR028889">
    <property type="entry name" value="USP"/>
</dbReference>
<evidence type="ECO:0000256" key="11">
    <source>
        <dbReference type="ARBA" id="ARBA00023015"/>
    </source>
</evidence>
<feature type="compositionally biased region" description="Basic and acidic residues" evidence="16">
    <location>
        <begin position="277"/>
        <end position="288"/>
    </location>
</feature>
<evidence type="ECO:0000256" key="16">
    <source>
        <dbReference type="SAM" id="MobiDB-lite"/>
    </source>
</evidence>
<keyword evidence="12" id="KW-0804">Transcription</keyword>
<keyword evidence="10" id="KW-0862">Zinc</keyword>
<feature type="region of interest" description="Disordered" evidence="16">
    <location>
        <begin position="268"/>
        <end position="288"/>
    </location>
</feature>
<keyword evidence="4" id="KW-0645">Protease</keyword>
<dbReference type="PROSITE" id="PS00972">
    <property type="entry name" value="USP_1"/>
    <property type="match status" value="1"/>
</dbReference>
<keyword evidence="6 15" id="KW-0863">Zinc-finger</keyword>
<keyword evidence="8" id="KW-0378">Hydrolase</keyword>
<sequence>MPLCCKCDETGPSARLHACLHCIYMACWKGRHLHDHMEAAGHTFAMEMTTCNVFCLTCKDYVYDLDMERVLHSERDAPLSQIWRPLTLTHAPIIASQGLRGLRNMGSTCFMNAIIQSFIHNPLLRAHFLSDRHSSMLCPDKDKLCMGCEMDKLFSQNISHIPPPPSQFYCGDSKPYGPTSFLYAMWMAQKNMSGYAQQDAHEFFISVLNEVHIKCSGSRSHDTSDCRCIIHQVFSGVLQSELTCLKCGNVSAARDPILDISLDLKSPVKSAKKGKKKGGDDAAGKGDLAESSCSLIDCLER</sequence>
<dbReference type="GO" id="GO:0008270">
    <property type="term" value="F:zinc ion binding"/>
    <property type="evidence" value="ECO:0007669"/>
    <property type="project" value="UniProtKB-KW"/>
</dbReference>